<protein>
    <recommendedName>
        <fullName evidence="3">Response regulatory domain-containing protein</fullName>
    </recommendedName>
</protein>
<organism evidence="4 5">
    <name type="scientific">Candidatus Schekmanbacteria bacterium RBG_13_48_7</name>
    <dbReference type="NCBI Taxonomy" id="1817878"/>
    <lineage>
        <taxon>Bacteria</taxon>
        <taxon>Candidatus Schekmaniibacteriota</taxon>
    </lineage>
</organism>
<sequence>MSNKKILVIDDEQHIRDSLGFMLEKMGYTVRTEEDSTKVLGILEEEQFDIIVSDVTMPKLNGHELTRQLKQKFPDINVILISGFRDDDIDEQFNNDTSRPNRYLTKPFSMNDLIGCIKSI</sequence>
<evidence type="ECO:0000256" key="1">
    <source>
        <dbReference type="ARBA" id="ARBA00022553"/>
    </source>
</evidence>
<dbReference type="PANTHER" id="PTHR44591">
    <property type="entry name" value="STRESS RESPONSE REGULATOR PROTEIN 1"/>
    <property type="match status" value="1"/>
</dbReference>
<gene>
    <name evidence="4" type="ORF">A2161_14745</name>
</gene>
<dbReference type="SMART" id="SM00448">
    <property type="entry name" value="REC"/>
    <property type="match status" value="1"/>
</dbReference>
<accession>A0A1F7RTK8</accession>
<evidence type="ECO:0000256" key="2">
    <source>
        <dbReference type="PROSITE-ProRule" id="PRU00169"/>
    </source>
</evidence>
<feature type="domain" description="Response regulatory" evidence="3">
    <location>
        <begin position="5"/>
        <end position="120"/>
    </location>
</feature>
<dbReference type="Proteomes" id="UP000179266">
    <property type="component" value="Unassembled WGS sequence"/>
</dbReference>
<proteinExistence type="predicted"/>
<reference evidence="4 5" key="1">
    <citation type="journal article" date="2016" name="Nat. Commun.">
        <title>Thousands of microbial genomes shed light on interconnected biogeochemical processes in an aquifer system.</title>
        <authorList>
            <person name="Anantharaman K."/>
            <person name="Brown C.T."/>
            <person name="Hug L.A."/>
            <person name="Sharon I."/>
            <person name="Castelle C.J."/>
            <person name="Probst A.J."/>
            <person name="Thomas B.C."/>
            <person name="Singh A."/>
            <person name="Wilkins M.J."/>
            <person name="Karaoz U."/>
            <person name="Brodie E.L."/>
            <person name="Williams K.H."/>
            <person name="Hubbard S.S."/>
            <person name="Banfield J.F."/>
        </authorList>
    </citation>
    <scope>NUCLEOTIDE SEQUENCE [LARGE SCALE GENOMIC DNA]</scope>
</reference>
<dbReference type="EMBL" id="MGDD01000211">
    <property type="protein sequence ID" value="OGL44700.1"/>
    <property type="molecule type" value="Genomic_DNA"/>
</dbReference>
<dbReference type="GO" id="GO:0000160">
    <property type="term" value="P:phosphorelay signal transduction system"/>
    <property type="evidence" value="ECO:0007669"/>
    <property type="project" value="InterPro"/>
</dbReference>
<name>A0A1F7RTK8_9BACT</name>
<evidence type="ECO:0000313" key="4">
    <source>
        <dbReference type="EMBL" id="OGL44700.1"/>
    </source>
</evidence>
<comment type="caution">
    <text evidence="4">The sequence shown here is derived from an EMBL/GenBank/DDBJ whole genome shotgun (WGS) entry which is preliminary data.</text>
</comment>
<feature type="modified residue" description="4-aspartylphosphate" evidence="2">
    <location>
        <position position="54"/>
    </location>
</feature>
<dbReference type="AlphaFoldDB" id="A0A1F7RTK8"/>
<dbReference type="InterPro" id="IPR011006">
    <property type="entry name" value="CheY-like_superfamily"/>
</dbReference>
<dbReference type="InterPro" id="IPR001789">
    <property type="entry name" value="Sig_transdc_resp-reg_receiver"/>
</dbReference>
<dbReference type="PROSITE" id="PS50110">
    <property type="entry name" value="RESPONSE_REGULATORY"/>
    <property type="match status" value="1"/>
</dbReference>
<dbReference type="Gene3D" id="3.40.50.2300">
    <property type="match status" value="1"/>
</dbReference>
<evidence type="ECO:0000259" key="3">
    <source>
        <dbReference type="PROSITE" id="PS50110"/>
    </source>
</evidence>
<dbReference type="Pfam" id="PF00072">
    <property type="entry name" value="Response_reg"/>
    <property type="match status" value="1"/>
</dbReference>
<evidence type="ECO:0000313" key="5">
    <source>
        <dbReference type="Proteomes" id="UP000179266"/>
    </source>
</evidence>
<dbReference type="PANTHER" id="PTHR44591:SF3">
    <property type="entry name" value="RESPONSE REGULATORY DOMAIN-CONTAINING PROTEIN"/>
    <property type="match status" value="1"/>
</dbReference>
<dbReference type="SUPFAM" id="SSF52172">
    <property type="entry name" value="CheY-like"/>
    <property type="match status" value="1"/>
</dbReference>
<keyword evidence="1 2" id="KW-0597">Phosphoprotein</keyword>
<dbReference type="InterPro" id="IPR050595">
    <property type="entry name" value="Bact_response_regulator"/>
</dbReference>